<dbReference type="Pfam" id="PF14897">
    <property type="entry name" value="EpsG"/>
    <property type="match status" value="1"/>
</dbReference>
<organism evidence="2 3">
    <name type="scientific">Proteus penneri</name>
    <dbReference type="NCBI Taxonomy" id="102862"/>
    <lineage>
        <taxon>Bacteria</taxon>
        <taxon>Pseudomonadati</taxon>
        <taxon>Pseudomonadota</taxon>
        <taxon>Gammaproteobacteria</taxon>
        <taxon>Enterobacterales</taxon>
        <taxon>Morganellaceae</taxon>
        <taxon>Proteus</taxon>
    </lineage>
</organism>
<feature type="transmembrane region" description="Helical" evidence="1">
    <location>
        <begin position="279"/>
        <end position="300"/>
    </location>
</feature>
<feature type="transmembrane region" description="Helical" evidence="1">
    <location>
        <begin position="26"/>
        <end position="45"/>
    </location>
</feature>
<dbReference type="Proteomes" id="UP000619976">
    <property type="component" value="Unassembled WGS sequence"/>
</dbReference>
<feature type="transmembrane region" description="Helical" evidence="1">
    <location>
        <begin position="113"/>
        <end position="132"/>
    </location>
</feature>
<name>A0ABS0W681_9GAMM</name>
<dbReference type="EMBL" id="JAEKCB010000007">
    <property type="protein sequence ID" value="MBJ2118817.1"/>
    <property type="molecule type" value="Genomic_DNA"/>
</dbReference>
<gene>
    <name evidence="2" type="ORF">JFQ69_14235</name>
</gene>
<evidence type="ECO:0000256" key="1">
    <source>
        <dbReference type="SAM" id="Phobius"/>
    </source>
</evidence>
<feature type="transmembrane region" description="Helical" evidence="1">
    <location>
        <begin position="161"/>
        <end position="185"/>
    </location>
</feature>
<protein>
    <submittedName>
        <fullName evidence="2">EpsG family protein</fullName>
    </submittedName>
</protein>
<proteinExistence type="predicted"/>
<keyword evidence="3" id="KW-1185">Reference proteome</keyword>
<feature type="transmembrane region" description="Helical" evidence="1">
    <location>
        <begin position="194"/>
        <end position="215"/>
    </location>
</feature>
<feature type="transmembrane region" description="Helical" evidence="1">
    <location>
        <begin position="235"/>
        <end position="258"/>
    </location>
</feature>
<keyword evidence="1" id="KW-1133">Transmembrane helix</keyword>
<comment type="caution">
    <text evidence="2">The sequence shown here is derived from an EMBL/GenBank/DDBJ whole genome shotgun (WGS) entry which is preliminary data.</text>
</comment>
<keyword evidence="1" id="KW-0812">Transmembrane</keyword>
<evidence type="ECO:0000313" key="2">
    <source>
        <dbReference type="EMBL" id="MBJ2118817.1"/>
    </source>
</evidence>
<feature type="transmembrane region" description="Helical" evidence="1">
    <location>
        <begin position="139"/>
        <end position="155"/>
    </location>
</feature>
<accession>A0ABS0W681</accession>
<dbReference type="RefSeq" id="WP_198813363.1">
    <property type="nucleotide sequence ID" value="NZ_JAEKCB010000007.1"/>
</dbReference>
<sequence length="365" mass="42283">MIIYTFLFSIFLCLLSNPFKKNNLTLVVFVFISLFLFLLAAFRLGDADYLEYKKIFDLTPELNNFLYISAKKVHGEVGYLFINSTFKYIGFEFTSVIFFIALLSVILTCISSFKLSPAPTIAIILYFSHFFILREMIQIRAGLSISIIIFSIAYCKKKTHIFLFILIAALFHKASLILLPFIFLYNRKKIRLKIIFIFILIAYIFQDVNILKLILNQFSVLGFLPESINNYLNSTLYSSQLPILTNPVFWKAILIILITNKFIETEKKDNINIETANRIIFLWNLYSLGLVLMIFLSNFSILSGRLSTFLFLGENILITYGLLILNKKNRLLIGYPFVLLMASLQIFFDLSIKNNHAETSFIFLN</sequence>
<feature type="transmembrane region" description="Helical" evidence="1">
    <location>
        <begin position="88"/>
        <end position="107"/>
    </location>
</feature>
<evidence type="ECO:0000313" key="3">
    <source>
        <dbReference type="Proteomes" id="UP000619976"/>
    </source>
</evidence>
<keyword evidence="1" id="KW-0472">Membrane</keyword>
<feature type="transmembrane region" description="Helical" evidence="1">
    <location>
        <begin position="332"/>
        <end position="352"/>
    </location>
</feature>
<dbReference type="InterPro" id="IPR049458">
    <property type="entry name" value="EpsG-like"/>
</dbReference>
<feature type="transmembrane region" description="Helical" evidence="1">
    <location>
        <begin position="306"/>
        <end position="325"/>
    </location>
</feature>
<reference evidence="2 3" key="1">
    <citation type="submission" date="2020-12" db="EMBL/GenBank/DDBJ databases">
        <title>Enhanced detection system for hospital associated transmission using whole genome sequencing surveillance.</title>
        <authorList>
            <person name="Harrison L.H."/>
            <person name="Van Tyne D."/>
            <person name="Marsh J.W."/>
            <person name="Griffith M.P."/>
            <person name="Snyder D.J."/>
            <person name="Cooper V.S."/>
            <person name="Mustapha M."/>
        </authorList>
    </citation>
    <scope>NUCLEOTIDE SEQUENCE [LARGE SCALE GENOMIC DNA]</scope>
    <source>
        <strain evidence="2 3">PR00195</strain>
    </source>
</reference>